<keyword evidence="3" id="KW-1185">Reference proteome</keyword>
<keyword evidence="2" id="KW-0378">Hydrolase</keyword>
<dbReference type="CDD" id="cd18785">
    <property type="entry name" value="SF2_C"/>
    <property type="match status" value="1"/>
</dbReference>
<dbReference type="InterPro" id="IPR027417">
    <property type="entry name" value="P-loop_NTPase"/>
</dbReference>
<dbReference type="Proteomes" id="UP001236585">
    <property type="component" value="Chromosome"/>
</dbReference>
<dbReference type="PROSITE" id="PS51194">
    <property type="entry name" value="HELICASE_CTER"/>
    <property type="match status" value="1"/>
</dbReference>
<proteinExistence type="predicted"/>
<protein>
    <submittedName>
        <fullName evidence="2">Helicase-related protein</fullName>
    </submittedName>
</protein>
<gene>
    <name evidence="2" type="ORF">PT015_21780</name>
</gene>
<dbReference type="EMBL" id="CP126981">
    <property type="protein sequence ID" value="WIM87439.1"/>
    <property type="molecule type" value="Genomic_DNA"/>
</dbReference>
<dbReference type="InterPro" id="IPR001650">
    <property type="entry name" value="Helicase_C-like"/>
</dbReference>
<evidence type="ECO:0000313" key="3">
    <source>
        <dbReference type="Proteomes" id="UP001236585"/>
    </source>
</evidence>
<dbReference type="GO" id="GO:0004386">
    <property type="term" value="F:helicase activity"/>
    <property type="evidence" value="ECO:0007669"/>
    <property type="project" value="UniProtKB-KW"/>
</dbReference>
<evidence type="ECO:0000259" key="1">
    <source>
        <dbReference type="PROSITE" id="PS51194"/>
    </source>
</evidence>
<dbReference type="Gene3D" id="3.40.50.300">
    <property type="entry name" value="P-loop containing nucleotide triphosphate hydrolases"/>
    <property type="match status" value="1"/>
</dbReference>
<organism evidence="2 3">
    <name type="scientific">Candidatus Mycobacterium wuenschmannii</name>
    <dbReference type="NCBI Taxonomy" id="3027808"/>
    <lineage>
        <taxon>Bacteria</taxon>
        <taxon>Bacillati</taxon>
        <taxon>Actinomycetota</taxon>
        <taxon>Actinomycetes</taxon>
        <taxon>Mycobacteriales</taxon>
        <taxon>Mycobacteriaceae</taxon>
        <taxon>Mycobacterium</taxon>
    </lineage>
</organism>
<dbReference type="SMART" id="SM00490">
    <property type="entry name" value="HELICc"/>
    <property type="match status" value="1"/>
</dbReference>
<name>A0ABY8VUW7_9MYCO</name>
<keyword evidence="2" id="KW-0547">Nucleotide-binding</keyword>
<keyword evidence="2" id="KW-0067">ATP-binding</keyword>
<dbReference type="Pfam" id="PF00271">
    <property type="entry name" value="Helicase_C"/>
    <property type="match status" value="1"/>
</dbReference>
<dbReference type="SUPFAM" id="SSF52540">
    <property type="entry name" value="P-loop containing nucleoside triphosphate hydrolases"/>
    <property type="match status" value="1"/>
</dbReference>
<dbReference type="RefSeq" id="WP_285187155.1">
    <property type="nucleotide sequence ID" value="NZ_CP126981.1"/>
</dbReference>
<feature type="domain" description="Helicase C-terminal" evidence="1">
    <location>
        <begin position="752"/>
        <end position="935"/>
    </location>
</feature>
<reference evidence="2 3" key="1">
    <citation type="journal article" date="2023" name="Microbiol. Resour. Announc.">
        <title>Complete Genome Sequence of Mycobacterium wuenschmanii, a novel Nontuberculous Mycobacterium Isolated from a captive population of Amazon Milk Frogs.</title>
        <authorList>
            <person name="Hicks J."/>
            <person name="Zeineldin M."/>
            <person name="Ward H."/>
            <person name="Wuenschmann A."/>
            <person name="Camp P."/>
            <person name="Farrell D."/>
            <person name="Lehman K."/>
            <person name="Thacker T."/>
            <person name="Cuthbert E."/>
        </authorList>
    </citation>
    <scope>NUCLEOTIDE SEQUENCE [LARGE SCALE GENOMIC DNA]</scope>
    <source>
        <strain evidence="2 3">Wuenschmanii</strain>
    </source>
</reference>
<accession>A0ABY8VUW7</accession>
<keyword evidence="2" id="KW-0347">Helicase</keyword>
<evidence type="ECO:0000313" key="2">
    <source>
        <dbReference type="EMBL" id="WIM87439.1"/>
    </source>
</evidence>
<sequence length="1072" mass="118249">MAEITEQYAFRDDVVDELIKDLVGPAEGPDEIITDLPLDRYIAGVLWPADDRLQEEAESEPDSGEAEQDGVADSPISQALMRYPTSMGITFSVDLAKATSVQILAEAARYIPSTDKESGDGARAERPSWRQKIAKPDSWLRVPQFIDPIDWDVSTPGVKKVDLAPGLQLYVYSRTPRNGRVAVSAALRNTQAPPKGELRDAYGWFQVKLEIISGEQAIADRSSYGVLSETDDDLRSAALLYRNARVFAVGHGCAATWDRASKSSTVQRVATTFVPRQEVSRARPGGASSKVDLRMSTLSAASDEALAENLGGLVTEYRDWIGKLTDQIHNGDGDVEEGLRKVADSHIARAINAADRIQRGINLVVNDPDVGRAFRLANTAMQTQRARQDWVRGGSKGAVVDGAEQLWYPFQIAYILLNLPGLAIADHEDRDIADLLWFPTGGGKTEAYLGLVAFSIIHRRLKDADAMGVAVIMRYTLRLLTIQQFERATMLLCSLERLRKRENDLGNRAFSIGLWVGQAATPNTLPEANKSLNAIADGKELQEKNPIQLTQCPWCGQTLNETHYSIVKSPVERLKIACGNHECDFRDGLPAYVVDQDIYQFRPELILGTVDKFAQMAWRENVRKLFARDGIGSPPSLIIQDELHLISGPLGSVVGLYETAIDAACGIELGPEGPTRGKPKVIASTATIRRADKQISAVFNRHAEQFPPPGVDPDQSFFAEPAPRDEYGTREYIGVMAAGTSHATLMVRVYAALLQAAHNISGAPETRDPYWTLLGYFNSLRVLGSANLQVEGDVRDRLQLVARRKASSPREIRPPVELTSRVPSADIPRTLKSLENDVTSGHANDVVLATNMISVGVDIDRLGLMAVMGQPQSSAEYIQATSRVGRKHPGLVVTIFNSARSRDRSHYENFIPFHQALYRAVEATSATPFAARARDRALHGVLVSLTRLLVDEMSDERAAHKISNEYDTVVLMADLLARRAKDVADPEDAADTVKQLDELMKVWTEGTDSHPEMRYQNSSDYEDSLLVPPDVAMTHDLVEYSTRETPWPTLQSMRDVDAESTLYQIPARKVPR</sequence>